<dbReference type="EMBL" id="BTGU01017771">
    <property type="protein sequence ID" value="GMN71372.1"/>
    <property type="molecule type" value="Genomic_DNA"/>
</dbReference>
<dbReference type="AlphaFoldDB" id="A0AA88EAV6"/>
<evidence type="ECO:0000313" key="3">
    <source>
        <dbReference type="Proteomes" id="UP001187192"/>
    </source>
</evidence>
<sequence length="57" mass="6336">MPSTLSWLILAEHEATSPPGIDDNTDPWYGSETRNHKGAKMCLGATQHRSLPERHPP</sequence>
<evidence type="ECO:0000256" key="1">
    <source>
        <dbReference type="SAM" id="MobiDB-lite"/>
    </source>
</evidence>
<evidence type="ECO:0000313" key="2">
    <source>
        <dbReference type="EMBL" id="GMN71372.1"/>
    </source>
</evidence>
<name>A0AA88EAV6_FICCA</name>
<gene>
    <name evidence="2" type="ORF">TIFTF001_055526</name>
</gene>
<organism evidence="2 3">
    <name type="scientific">Ficus carica</name>
    <name type="common">Common fig</name>
    <dbReference type="NCBI Taxonomy" id="3494"/>
    <lineage>
        <taxon>Eukaryota</taxon>
        <taxon>Viridiplantae</taxon>
        <taxon>Streptophyta</taxon>
        <taxon>Embryophyta</taxon>
        <taxon>Tracheophyta</taxon>
        <taxon>Spermatophyta</taxon>
        <taxon>Magnoliopsida</taxon>
        <taxon>eudicotyledons</taxon>
        <taxon>Gunneridae</taxon>
        <taxon>Pentapetalae</taxon>
        <taxon>rosids</taxon>
        <taxon>fabids</taxon>
        <taxon>Rosales</taxon>
        <taxon>Moraceae</taxon>
        <taxon>Ficeae</taxon>
        <taxon>Ficus</taxon>
    </lineage>
</organism>
<comment type="caution">
    <text evidence="2">The sequence shown here is derived from an EMBL/GenBank/DDBJ whole genome shotgun (WGS) entry which is preliminary data.</text>
</comment>
<feature type="region of interest" description="Disordered" evidence="1">
    <location>
        <begin position="13"/>
        <end position="57"/>
    </location>
</feature>
<proteinExistence type="predicted"/>
<protein>
    <submittedName>
        <fullName evidence="2">Uncharacterized protein</fullName>
    </submittedName>
</protein>
<accession>A0AA88EAV6</accession>
<dbReference type="Proteomes" id="UP001187192">
    <property type="component" value="Unassembled WGS sequence"/>
</dbReference>
<reference evidence="2" key="1">
    <citation type="submission" date="2023-07" db="EMBL/GenBank/DDBJ databases">
        <title>draft genome sequence of fig (Ficus carica).</title>
        <authorList>
            <person name="Takahashi T."/>
            <person name="Nishimura K."/>
        </authorList>
    </citation>
    <scope>NUCLEOTIDE SEQUENCE</scope>
</reference>
<keyword evidence="3" id="KW-1185">Reference proteome</keyword>